<evidence type="ECO:0000259" key="8">
    <source>
        <dbReference type="PROSITE" id="PS51387"/>
    </source>
</evidence>
<keyword evidence="4" id="KW-0285">Flavoprotein</keyword>
<dbReference type="Pfam" id="PF01565">
    <property type="entry name" value="FAD_binding_4"/>
    <property type="match status" value="1"/>
</dbReference>
<evidence type="ECO:0000256" key="6">
    <source>
        <dbReference type="ARBA" id="ARBA00023002"/>
    </source>
</evidence>
<dbReference type="SUPFAM" id="SSF56176">
    <property type="entry name" value="FAD-binding/transporter-associated domain-like"/>
    <property type="match status" value="1"/>
</dbReference>
<dbReference type="GO" id="GO:0071949">
    <property type="term" value="F:FAD binding"/>
    <property type="evidence" value="ECO:0007669"/>
    <property type="project" value="InterPro"/>
</dbReference>
<dbReference type="AlphaFoldDB" id="A0A443SAV2"/>
<evidence type="ECO:0000313" key="10">
    <source>
        <dbReference type="Proteomes" id="UP000288716"/>
    </source>
</evidence>
<dbReference type="Gene3D" id="3.40.462.20">
    <property type="match status" value="1"/>
</dbReference>
<keyword evidence="7" id="KW-0576">Peroxisome</keyword>
<evidence type="ECO:0000313" key="9">
    <source>
        <dbReference type="EMBL" id="RWS24604.1"/>
    </source>
</evidence>
<comment type="cofactor">
    <cofactor evidence="1">
        <name>FAD</name>
        <dbReference type="ChEBI" id="CHEBI:57692"/>
    </cofactor>
</comment>
<reference evidence="9 10" key="1">
    <citation type="journal article" date="2018" name="Gigascience">
        <title>Genomes of trombidid mites reveal novel predicted allergens and laterally-transferred genes associated with secondary metabolism.</title>
        <authorList>
            <person name="Dong X."/>
            <person name="Chaisiri K."/>
            <person name="Xia D."/>
            <person name="Armstrong S.D."/>
            <person name="Fang Y."/>
            <person name="Donnelly M.J."/>
            <person name="Kadowaki T."/>
            <person name="McGarry J.W."/>
            <person name="Darby A.C."/>
            <person name="Makepeace B.L."/>
        </authorList>
    </citation>
    <scope>NUCLEOTIDE SEQUENCE [LARGE SCALE GENOMIC DNA]</scope>
    <source>
        <strain evidence="9">UoL-UT</strain>
    </source>
</reference>
<keyword evidence="5" id="KW-0274">FAD</keyword>
<dbReference type="GO" id="GO:0016491">
    <property type="term" value="F:oxidoreductase activity"/>
    <property type="evidence" value="ECO:0007669"/>
    <property type="project" value="UniProtKB-KW"/>
</dbReference>
<dbReference type="EMBL" id="NCKV01004664">
    <property type="protein sequence ID" value="RWS24604.1"/>
    <property type="molecule type" value="Genomic_DNA"/>
</dbReference>
<comment type="caution">
    <text evidence="9">The sequence shown here is derived from an EMBL/GenBank/DDBJ whole genome shotgun (WGS) entry which is preliminary data.</text>
</comment>
<dbReference type="InterPro" id="IPR016166">
    <property type="entry name" value="FAD-bd_PCMH"/>
</dbReference>
<organism evidence="9 10">
    <name type="scientific">Leptotrombidium deliense</name>
    <dbReference type="NCBI Taxonomy" id="299467"/>
    <lineage>
        <taxon>Eukaryota</taxon>
        <taxon>Metazoa</taxon>
        <taxon>Ecdysozoa</taxon>
        <taxon>Arthropoda</taxon>
        <taxon>Chelicerata</taxon>
        <taxon>Arachnida</taxon>
        <taxon>Acari</taxon>
        <taxon>Acariformes</taxon>
        <taxon>Trombidiformes</taxon>
        <taxon>Prostigmata</taxon>
        <taxon>Anystina</taxon>
        <taxon>Parasitengona</taxon>
        <taxon>Trombiculoidea</taxon>
        <taxon>Trombiculidae</taxon>
        <taxon>Leptotrombidium</taxon>
    </lineage>
</organism>
<comment type="subcellular location">
    <subcellularLocation>
        <location evidence="2">Peroxisome</location>
    </subcellularLocation>
</comment>
<evidence type="ECO:0000256" key="5">
    <source>
        <dbReference type="ARBA" id="ARBA00022827"/>
    </source>
</evidence>
<protein>
    <submittedName>
        <fullName evidence="9">Dehydrogenase-like protein</fullName>
    </submittedName>
</protein>
<dbReference type="GO" id="GO:0005777">
    <property type="term" value="C:peroxisome"/>
    <property type="evidence" value="ECO:0007669"/>
    <property type="project" value="UniProtKB-SubCell"/>
</dbReference>
<dbReference type="STRING" id="299467.A0A443SAV2"/>
<dbReference type="PROSITE" id="PS51387">
    <property type="entry name" value="FAD_PCMH"/>
    <property type="match status" value="1"/>
</dbReference>
<gene>
    <name evidence="9" type="ORF">B4U80_13195</name>
</gene>
<evidence type="ECO:0000256" key="2">
    <source>
        <dbReference type="ARBA" id="ARBA00004275"/>
    </source>
</evidence>
<feature type="domain" description="FAD-binding PCMH-type" evidence="8">
    <location>
        <begin position="1"/>
        <end position="117"/>
    </location>
</feature>
<dbReference type="VEuPathDB" id="VectorBase:LDEU007436"/>
<dbReference type="InterPro" id="IPR016169">
    <property type="entry name" value="FAD-bd_PCMH_sub2"/>
</dbReference>
<dbReference type="InterPro" id="IPR050416">
    <property type="entry name" value="FAD-linked_Oxidoreductase"/>
</dbReference>
<evidence type="ECO:0000256" key="1">
    <source>
        <dbReference type="ARBA" id="ARBA00001974"/>
    </source>
</evidence>
<dbReference type="InterPro" id="IPR006094">
    <property type="entry name" value="Oxid_FAD_bind_N"/>
</dbReference>
<sequence length="279" mass="30800">MMNKIEANLKKQVVTVEAGVNSGQINTFLFKRGYFVPLGFARLVGVSGLSMGGGAGLVTSSRGLSVDQIISLEIITADGTVIDASSKNNSDLFWALRGAGGGNFGVVTKLTLKIYKPPKCVFGVKKSYDNQFSANIFYTFQSYLTSEQEDRSVFASLLINEPMTGKTLVDFLITNDIDSECEYSLRKLQTMFPDIAKQDVKVYDNYYDVVNEKAEETEFPPFMLPLCQLTVNFFGHKRLSYNESKRAMSLIADAGRETSMYVFGSGGKVNDILPTETAY</sequence>
<proteinExistence type="inferred from homology"/>
<dbReference type="InterPro" id="IPR036318">
    <property type="entry name" value="FAD-bd_PCMH-like_sf"/>
</dbReference>
<accession>A0A443SAV2</accession>
<keyword evidence="6" id="KW-0560">Oxidoreductase</keyword>
<dbReference type="Gene3D" id="3.30.465.10">
    <property type="match status" value="1"/>
</dbReference>
<evidence type="ECO:0000256" key="7">
    <source>
        <dbReference type="ARBA" id="ARBA00023140"/>
    </source>
</evidence>
<name>A0A443SAV2_9ACAR</name>
<evidence type="ECO:0000256" key="3">
    <source>
        <dbReference type="ARBA" id="ARBA00005466"/>
    </source>
</evidence>
<dbReference type="PANTHER" id="PTHR42973:SF39">
    <property type="entry name" value="FAD-BINDING PCMH-TYPE DOMAIN-CONTAINING PROTEIN"/>
    <property type="match status" value="1"/>
</dbReference>
<dbReference type="Proteomes" id="UP000288716">
    <property type="component" value="Unassembled WGS sequence"/>
</dbReference>
<keyword evidence="10" id="KW-1185">Reference proteome</keyword>
<comment type="similarity">
    <text evidence="3">Belongs to the oxygen-dependent FAD-linked oxidoreductase family.</text>
</comment>
<dbReference type="OrthoDB" id="415825at2759"/>
<dbReference type="PANTHER" id="PTHR42973">
    <property type="entry name" value="BINDING OXIDOREDUCTASE, PUTATIVE (AFU_ORTHOLOGUE AFUA_1G17690)-RELATED"/>
    <property type="match status" value="1"/>
</dbReference>
<evidence type="ECO:0000256" key="4">
    <source>
        <dbReference type="ARBA" id="ARBA00022630"/>
    </source>
</evidence>